<gene>
    <name evidence="5" type="primary">ureE</name>
    <name evidence="8" type="ORF">AXK12_06510</name>
</gene>
<dbReference type="GO" id="GO:0006457">
    <property type="term" value="P:protein folding"/>
    <property type="evidence" value="ECO:0007669"/>
    <property type="project" value="InterPro"/>
</dbReference>
<evidence type="ECO:0000259" key="7">
    <source>
        <dbReference type="SMART" id="SM00988"/>
    </source>
</evidence>
<dbReference type="GO" id="GO:0065003">
    <property type="term" value="P:protein-containing complex assembly"/>
    <property type="evidence" value="ECO:0007669"/>
    <property type="project" value="InterPro"/>
</dbReference>
<proteinExistence type="inferred from homology"/>
<dbReference type="Gene3D" id="2.60.260.20">
    <property type="entry name" value="Urease metallochaperone UreE, N-terminal domain"/>
    <property type="match status" value="1"/>
</dbReference>
<dbReference type="InterPro" id="IPR004029">
    <property type="entry name" value="UreE_N"/>
</dbReference>
<evidence type="ECO:0000313" key="9">
    <source>
        <dbReference type="Proteomes" id="UP000071392"/>
    </source>
</evidence>
<dbReference type="CDD" id="cd00571">
    <property type="entry name" value="UreE"/>
    <property type="match status" value="1"/>
</dbReference>
<evidence type="ECO:0000256" key="6">
    <source>
        <dbReference type="SAM" id="MobiDB-lite"/>
    </source>
</evidence>
<dbReference type="Gene3D" id="3.30.70.790">
    <property type="entry name" value="UreE, C-terminal domain"/>
    <property type="match status" value="1"/>
</dbReference>
<evidence type="ECO:0000256" key="4">
    <source>
        <dbReference type="ARBA" id="ARBA00023186"/>
    </source>
</evidence>
<dbReference type="GO" id="GO:0016151">
    <property type="term" value="F:nickel cation binding"/>
    <property type="evidence" value="ECO:0007669"/>
    <property type="project" value="UniProtKB-UniRule"/>
</dbReference>
<dbReference type="GO" id="GO:0051082">
    <property type="term" value="F:unfolded protein binding"/>
    <property type="evidence" value="ECO:0007669"/>
    <property type="project" value="UniProtKB-UniRule"/>
</dbReference>
<evidence type="ECO:0000256" key="2">
    <source>
        <dbReference type="ARBA" id="ARBA00022490"/>
    </source>
</evidence>
<keyword evidence="3 5" id="KW-0533">Nickel</keyword>
<sequence>MLQLDTRYDGPEPATDTLELDFAARSKTRQRVRLASGEEAALLLERGTLLRGGQKLKASNGRIIAVVAAPEALLEARCQGPLALARAAYHLGNRHVPVEIGEGWLRIQADHVLEHMLLGLGASVHALNAPFEPESGAYAHGGHSHSHDHDPAHSHSHSHAHSHGEGGGAKIHMMGE</sequence>
<feature type="domain" description="UreE urease accessory N-terminal" evidence="7">
    <location>
        <begin position="1"/>
        <end position="64"/>
    </location>
</feature>
<dbReference type="RefSeq" id="WP_068712566.1">
    <property type="nucleotide sequence ID" value="NZ_LSZP01000047.1"/>
</dbReference>
<keyword evidence="9" id="KW-1185">Reference proteome</keyword>
<dbReference type="AlphaFoldDB" id="A0A139SK79"/>
<name>A0A139SK79_9BACT</name>
<dbReference type="SMART" id="SM00988">
    <property type="entry name" value="UreE_N"/>
    <property type="match status" value="1"/>
</dbReference>
<dbReference type="GO" id="GO:0019627">
    <property type="term" value="P:urea metabolic process"/>
    <property type="evidence" value="ECO:0007669"/>
    <property type="project" value="InterPro"/>
</dbReference>
<dbReference type="Pfam" id="PF05194">
    <property type="entry name" value="UreE_C"/>
    <property type="match status" value="1"/>
</dbReference>
<evidence type="ECO:0000256" key="3">
    <source>
        <dbReference type="ARBA" id="ARBA00022596"/>
    </source>
</evidence>
<dbReference type="InterPro" id="IPR012406">
    <property type="entry name" value="UreE"/>
</dbReference>
<protein>
    <recommendedName>
        <fullName evidence="5">Urease accessory protein UreE</fullName>
    </recommendedName>
</protein>
<dbReference type="OrthoDB" id="5421304at2"/>
<dbReference type="STRING" id="1548208.AXK12_06510"/>
<comment type="function">
    <text evidence="5">Involved in urease metallocenter assembly. Binds nickel. Probably functions as a nickel donor during metallocenter assembly.</text>
</comment>
<dbReference type="Proteomes" id="UP000071392">
    <property type="component" value="Unassembled WGS sequence"/>
</dbReference>
<dbReference type="SUPFAM" id="SSF69737">
    <property type="entry name" value="Urease metallochaperone UreE, C-terminal domain"/>
    <property type="match status" value="1"/>
</dbReference>
<feature type="region of interest" description="Disordered" evidence="6">
    <location>
        <begin position="135"/>
        <end position="176"/>
    </location>
</feature>
<organism evidence="8 9">
    <name type="scientific">Cephaloticoccus capnophilus</name>
    <dbReference type="NCBI Taxonomy" id="1548208"/>
    <lineage>
        <taxon>Bacteria</taxon>
        <taxon>Pseudomonadati</taxon>
        <taxon>Verrucomicrobiota</taxon>
        <taxon>Opitutia</taxon>
        <taxon>Opitutales</taxon>
        <taxon>Opitutaceae</taxon>
        <taxon>Cephaloticoccus</taxon>
    </lineage>
</organism>
<accession>A0A139SK79</accession>
<keyword evidence="4 5" id="KW-0143">Chaperone</keyword>
<evidence type="ECO:0000256" key="1">
    <source>
        <dbReference type="ARBA" id="ARBA00004496"/>
    </source>
</evidence>
<dbReference type="NCBIfam" id="NF009751">
    <property type="entry name" value="PRK13261.1-1"/>
    <property type="match status" value="1"/>
</dbReference>
<keyword evidence="2 5" id="KW-0963">Cytoplasm</keyword>
<dbReference type="InterPro" id="IPR036118">
    <property type="entry name" value="UreE_N_sf"/>
</dbReference>
<dbReference type="Pfam" id="PF02814">
    <property type="entry name" value="UreE_N"/>
    <property type="match status" value="1"/>
</dbReference>
<evidence type="ECO:0000313" key="8">
    <source>
        <dbReference type="EMBL" id="KXU34884.1"/>
    </source>
</evidence>
<dbReference type="SUPFAM" id="SSF69287">
    <property type="entry name" value="Urease metallochaperone UreE, N-terminal domain"/>
    <property type="match status" value="1"/>
</dbReference>
<dbReference type="EMBL" id="LSZP01000047">
    <property type="protein sequence ID" value="KXU34884.1"/>
    <property type="molecule type" value="Genomic_DNA"/>
</dbReference>
<dbReference type="GO" id="GO:0005737">
    <property type="term" value="C:cytoplasm"/>
    <property type="evidence" value="ECO:0007669"/>
    <property type="project" value="UniProtKB-SubCell"/>
</dbReference>
<evidence type="ECO:0000256" key="5">
    <source>
        <dbReference type="HAMAP-Rule" id="MF_00822"/>
    </source>
</evidence>
<reference evidence="8 9" key="1">
    <citation type="submission" date="2016-02" db="EMBL/GenBank/DDBJ databases">
        <authorList>
            <person name="Wen L."/>
            <person name="He K."/>
            <person name="Yang H."/>
        </authorList>
    </citation>
    <scope>NUCLEOTIDE SEQUENCE [LARGE SCALE GENOMIC DNA]</scope>
    <source>
        <strain evidence="8 9">CV41</strain>
    </source>
</reference>
<comment type="similarity">
    <text evidence="5">Belongs to the UreE family.</text>
</comment>
<dbReference type="InterPro" id="IPR007864">
    <property type="entry name" value="UreE_C_dom"/>
</dbReference>
<dbReference type="HAMAP" id="MF_00822">
    <property type="entry name" value="UreE"/>
    <property type="match status" value="1"/>
</dbReference>
<comment type="caution">
    <text evidence="8">The sequence shown here is derived from an EMBL/GenBank/DDBJ whole genome shotgun (WGS) entry which is preliminary data.</text>
</comment>
<comment type="subcellular location">
    <subcellularLocation>
        <location evidence="1 5">Cytoplasm</location>
    </subcellularLocation>
</comment>